<dbReference type="Gene3D" id="3.40.1090.10">
    <property type="entry name" value="Cytosolic phospholipase A2 catalytic domain"/>
    <property type="match status" value="1"/>
</dbReference>
<gene>
    <name evidence="6" type="ORF">H0B56_06075</name>
</gene>
<organism evidence="6 7">
    <name type="scientific">Haloechinothrix aidingensis</name>
    <dbReference type="NCBI Taxonomy" id="2752311"/>
    <lineage>
        <taxon>Bacteria</taxon>
        <taxon>Bacillati</taxon>
        <taxon>Actinomycetota</taxon>
        <taxon>Actinomycetes</taxon>
        <taxon>Pseudonocardiales</taxon>
        <taxon>Pseudonocardiaceae</taxon>
        <taxon>Haloechinothrix</taxon>
    </lineage>
</organism>
<dbReference type="Proteomes" id="UP000582974">
    <property type="component" value="Unassembled WGS sequence"/>
</dbReference>
<accession>A0A837ZY54</accession>
<keyword evidence="3 4" id="KW-0443">Lipid metabolism</keyword>
<evidence type="ECO:0000313" key="7">
    <source>
        <dbReference type="Proteomes" id="UP000582974"/>
    </source>
</evidence>
<keyword evidence="1 4" id="KW-0378">Hydrolase</keyword>
<feature type="domain" description="PNPLA" evidence="5">
    <location>
        <begin position="1"/>
        <end position="164"/>
    </location>
</feature>
<evidence type="ECO:0000259" key="5">
    <source>
        <dbReference type="PROSITE" id="PS51635"/>
    </source>
</evidence>
<evidence type="ECO:0000313" key="6">
    <source>
        <dbReference type="EMBL" id="MBA0125104.1"/>
    </source>
</evidence>
<dbReference type="EMBL" id="JACCKD010000002">
    <property type="protein sequence ID" value="MBA0125104.1"/>
    <property type="molecule type" value="Genomic_DNA"/>
</dbReference>
<protein>
    <submittedName>
        <fullName evidence="6">Patatin-like phospholipase family protein</fullName>
    </submittedName>
</protein>
<evidence type="ECO:0000256" key="1">
    <source>
        <dbReference type="ARBA" id="ARBA00022801"/>
    </source>
</evidence>
<feature type="active site" description="Nucleophile" evidence="4">
    <location>
        <position position="26"/>
    </location>
</feature>
<dbReference type="PROSITE" id="PS51635">
    <property type="entry name" value="PNPLA"/>
    <property type="match status" value="1"/>
</dbReference>
<feature type="short sequence motif" description="DGA/G" evidence="4">
    <location>
        <begin position="151"/>
        <end position="153"/>
    </location>
</feature>
<comment type="caution">
    <text evidence="6">The sequence shown here is derived from an EMBL/GenBank/DDBJ whole genome shotgun (WGS) entry which is preliminary data.</text>
</comment>
<evidence type="ECO:0000256" key="3">
    <source>
        <dbReference type="ARBA" id="ARBA00023098"/>
    </source>
</evidence>
<dbReference type="InterPro" id="IPR016035">
    <property type="entry name" value="Acyl_Trfase/lysoPLipase"/>
</dbReference>
<proteinExistence type="predicted"/>
<dbReference type="InterPro" id="IPR002641">
    <property type="entry name" value="PNPLA_dom"/>
</dbReference>
<feature type="active site" description="Proton acceptor" evidence="4">
    <location>
        <position position="151"/>
    </location>
</feature>
<dbReference type="GO" id="GO:0016042">
    <property type="term" value="P:lipid catabolic process"/>
    <property type="evidence" value="ECO:0007669"/>
    <property type="project" value="UniProtKB-UniRule"/>
</dbReference>
<reference evidence="6 7" key="1">
    <citation type="submission" date="2020-07" db="EMBL/GenBank/DDBJ databases">
        <title>Genome of Haloechinothrix sp.</title>
        <authorList>
            <person name="Tang S.-K."/>
            <person name="Yang L."/>
            <person name="Zhu W.-Y."/>
        </authorList>
    </citation>
    <scope>NUCLEOTIDE SEQUENCE [LARGE SCALE GENOMIC DNA]</scope>
    <source>
        <strain evidence="6 7">YIM 98757</strain>
    </source>
</reference>
<dbReference type="PANTHER" id="PTHR14226">
    <property type="entry name" value="NEUROPATHY TARGET ESTERASE/SWISS CHEESE D.MELANOGASTER"/>
    <property type="match status" value="1"/>
</dbReference>
<sequence>MGAVQVGMLQALYHREITPDLLVTTSVGALNGAFVASRAQTVDTADELAGIWARLRTRDVFPPRPVTALLALFGHRNHITSLRGLRELVRRWVEFASLEGARIPLSTIATDVLTGEETRLSTGPAESAVVASAAIPGVFPPVEHGGGVFIDGGVTNNTPISQAIELGARTVCVLPSGYACSLDDRPGSAVAMAAHAITLLIQQQLIADIARVPDDIRLLVLPPLCPLSVSPVDFSRSAELIERGRESSGRFLDSLPPGTRHAVPEDMRRMAHAHAFAR</sequence>
<dbReference type="InterPro" id="IPR050301">
    <property type="entry name" value="NTE"/>
</dbReference>
<keyword evidence="7" id="KW-1185">Reference proteome</keyword>
<dbReference type="SUPFAM" id="SSF52151">
    <property type="entry name" value="FabD/lysophospholipase-like"/>
    <property type="match status" value="1"/>
</dbReference>
<evidence type="ECO:0000256" key="2">
    <source>
        <dbReference type="ARBA" id="ARBA00022963"/>
    </source>
</evidence>
<dbReference type="AlphaFoldDB" id="A0A837ZY54"/>
<keyword evidence="2 4" id="KW-0442">Lipid degradation</keyword>
<name>A0A837ZY54_9PSEU</name>
<evidence type="ECO:0000256" key="4">
    <source>
        <dbReference type="PROSITE-ProRule" id="PRU01161"/>
    </source>
</evidence>
<dbReference type="GO" id="GO:0016787">
    <property type="term" value="F:hydrolase activity"/>
    <property type="evidence" value="ECO:0007669"/>
    <property type="project" value="UniProtKB-UniRule"/>
</dbReference>
<comment type="caution">
    <text evidence="4">Lacks conserved residue(s) required for the propagation of feature annotation.</text>
</comment>
<dbReference type="PANTHER" id="PTHR14226:SF57">
    <property type="entry name" value="BLR7027 PROTEIN"/>
    <property type="match status" value="1"/>
</dbReference>
<dbReference type="Pfam" id="PF01734">
    <property type="entry name" value="Patatin"/>
    <property type="match status" value="1"/>
</dbReference>